<sequence>MATWSWSLSSARGAREHRVRPGRRGTVHGRVRQPGIEVAAGRAAVGTALLLGAGVAGQLQRVSGPNLRA</sequence>
<dbReference type="AlphaFoldDB" id="A0AAV5F0F9"/>
<comment type="caution">
    <text evidence="2">The sequence shown here is derived from an EMBL/GenBank/DDBJ whole genome shotgun (WGS) entry which is preliminary data.</text>
</comment>
<reference evidence="2" key="1">
    <citation type="journal article" date="2018" name="DNA Res.">
        <title>Multiple hybrid de novo genome assembly of finger millet, an orphan allotetraploid crop.</title>
        <authorList>
            <person name="Hatakeyama M."/>
            <person name="Aluri S."/>
            <person name="Balachadran M.T."/>
            <person name="Sivarajan S.R."/>
            <person name="Patrignani A."/>
            <person name="Gruter S."/>
            <person name="Poveda L."/>
            <person name="Shimizu-Inatsugi R."/>
            <person name="Baeten J."/>
            <person name="Francoijs K.J."/>
            <person name="Nataraja K.N."/>
            <person name="Reddy Y.A.N."/>
            <person name="Phadnis S."/>
            <person name="Ravikumar R.L."/>
            <person name="Schlapbach R."/>
            <person name="Sreeman S.M."/>
            <person name="Shimizu K.K."/>
        </authorList>
    </citation>
    <scope>NUCLEOTIDE SEQUENCE</scope>
</reference>
<keyword evidence="3" id="KW-1185">Reference proteome</keyword>
<proteinExistence type="predicted"/>
<dbReference type="Proteomes" id="UP001054889">
    <property type="component" value="Unassembled WGS sequence"/>
</dbReference>
<dbReference type="EMBL" id="BQKI01000080">
    <property type="protein sequence ID" value="GJN28353.1"/>
    <property type="molecule type" value="Genomic_DNA"/>
</dbReference>
<evidence type="ECO:0000313" key="2">
    <source>
        <dbReference type="EMBL" id="GJN28353.1"/>
    </source>
</evidence>
<feature type="compositionally biased region" description="Polar residues" evidence="1">
    <location>
        <begin position="1"/>
        <end position="10"/>
    </location>
</feature>
<feature type="region of interest" description="Disordered" evidence="1">
    <location>
        <begin position="1"/>
        <end position="28"/>
    </location>
</feature>
<evidence type="ECO:0000313" key="3">
    <source>
        <dbReference type="Proteomes" id="UP001054889"/>
    </source>
</evidence>
<name>A0AAV5F0F9_ELECO</name>
<accession>A0AAV5F0F9</accession>
<protein>
    <submittedName>
        <fullName evidence="2">Uncharacterized protein</fullName>
    </submittedName>
</protein>
<feature type="compositionally biased region" description="Basic residues" evidence="1">
    <location>
        <begin position="15"/>
        <end position="28"/>
    </location>
</feature>
<gene>
    <name evidence="2" type="primary">gb16464</name>
    <name evidence="2" type="ORF">PR202_gb16464</name>
</gene>
<reference evidence="2" key="2">
    <citation type="submission" date="2021-12" db="EMBL/GenBank/DDBJ databases">
        <title>Resequencing data analysis of finger millet.</title>
        <authorList>
            <person name="Hatakeyama M."/>
            <person name="Aluri S."/>
            <person name="Balachadran M.T."/>
            <person name="Sivarajan S.R."/>
            <person name="Poveda L."/>
            <person name="Shimizu-Inatsugi R."/>
            <person name="Schlapbach R."/>
            <person name="Sreeman S.M."/>
            <person name="Shimizu K.K."/>
        </authorList>
    </citation>
    <scope>NUCLEOTIDE SEQUENCE</scope>
</reference>
<organism evidence="2 3">
    <name type="scientific">Eleusine coracana subsp. coracana</name>
    <dbReference type="NCBI Taxonomy" id="191504"/>
    <lineage>
        <taxon>Eukaryota</taxon>
        <taxon>Viridiplantae</taxon>
        <taxon>Streptophyta</taxon>
        <taxon>Embryophyta</taxon>
        <taxon>Tracheophyta</taxon>
        <taxon>Spermatophyta</taxon>
        <taxon>Magnoliopsida</taxon>
        <taxon>Liliopsida</taxon>
        <taxon>Poales</taxon>
        <taxon>Poaceae</taxon>
        <taxon>PACMAD clade</taxon>
        <taxon>Chloridoideae</taxon>
        <taxon>Cynodonteae</taxon>
        <taxon>Eleusininae</taxon>
        <taxon>Eleusine</taxon>
    </lineage>
</organism>
<evidence type="ECO:0000256" key="1">
    <source>
        <dbReference type="SAM" id="MobiDB-lite"/>
    </source>
</evidence>